<keyword evidence="2" id="KW-1185">Reference proteome</keyword>
<dbReference type="OrthoDB" id="2452916at2"/>
<organism evidence="1 2">
    <name type="scientific">Alkalibacterium olivapovliticus</name>
    <dbReference type="NCBI Taxonomy" id="99907"/>
    <lineage>
        <taxon>Bacteria</taxon>
        <taxon>Bacillati</taxon>
        <taxon>Bacillota</taxon>
        <taxon>Bacilli</taxon>
        <taxon>Lactobacillales</taxon>
        <taxon>Carnobacteriaceae</taxon>
        <taxon>Alkalibacterium</taxon>
    </lineage>
</organism>
<evidence type="ECO:0000313" key="2">
    <source>
        <dbReference type="Proteomes" id="UP000238205"/>
    </source>
</evidence>
<gene>
    <name evidence="1" type="ORF">CLV38_1252</name>
</gene>
<proteinExistence type="predicted"/>
<protein>
    <recommendedName>
        <fullName evidence="3">Peptidylprolyl isomerase</fullName>
    </recommendedName>
</protein>
<accession>A0A2T0W0U5</accession>
<dbReference type="AlphaFoldDB" id="A0A2T0W0U5"/>
<evidence type="ECO:0000313" key="1">
    <source>
        <dbReference type="EMBL" id="PRY78631.1"/>
    </source>
</evidence>
<reference evidence="1 2" key="1">
    <citation type="submission" date="2018-03" db="EMBL/GenBank/DDBJ databases">
        <title>Genomic Encyclopedia of Archaeal and Bacterial Type Strains, Phase II (KMG-II): from individual species to whole genera.</title>
        <authorList>
            <person name="Goeker M."/>
        </authorList>
    </citation>
    <scope>NUCLEOTIDE SEQUENCE [LARGE SCALE GENOMIC DNA]</scope>
    <source>
        <strain evidence="1 2">DSM 13175</strain>
    </source>
</reference>
<dbReference type="RefSeq" id="WP_106195333.1">
    <property type="nucleotide sequence ID" value="NZ_PVTO01000025.1"/>
</dbReference>
<comment type="caution">
    <text evidence="1">The sequence shown here is derived from an EMBL/GenBank/DDBJ whole genome shotgun (WGS) entry which is preliminary data.</text>
</comment>
<dbReference type="Proteomes" id="UP000238205">
    <property type="component" value="Unassembled WGS sequence"/>
</dbReference>
<evidence type="ECO:0008006" key="3">
    <source>
        <dbReference type="Google" id="ProtNLM"/>
    </source>
</evidence>
<dbReference type="EMBL" id="PVTO01000025">
    <property type="protein sequence ID" value="PRY78631.1"/>
    <property type="molecule type" value="Genomic_DNA"/>
</dbReference>
<name>A0A2T0W0U5_9LACT</name>
<sequence>MKKQLVVVLFAILYLTSCDSQEYGIEEVDAVNDDIQSMIDPNLTLQLISIDEDYYYVVFHSSLEVEAEVEIQEDTLLIQLTELSDEADLTNQHIFKLTTGQEHDTLEVFINDESTYIDEFIIM</sequence>